<gene>
    <name evidence="6" type="ORF">GM160_05235</name>
</gene>
<name>A0A6I6D0C3_9GAMM</name>
<dbReference type="Gene3D" id="1.10.10.60">
    <property type="entry name" value="Homeodomain-like"/>
    <property type="match status" value="1"/>
</dbReference>
<feature type="region of interest" description="Disordered" evidence="4">
    <location>
        <begin position="1"/>
        <end position="21"/>
    </location>
</feature>
<dbReference type="GO" id="GO:0006355">
    <property type="term" value="P:regulation of DNA-templated transcription"/>
    <property type="evidence" value="ECO:0007669"/>
    <property type="project" value="InterPro"/>
</dbReference>
<evidence type="ECO:0000256" key="4">
    <source>
        <dbReference type="SAM" id="MobiDB-lite"/>
    </source>
</evidence>
<dbReference type="PANTHER" id="PTHR47918">
    <property type="entry name" value="DNA-BINDING PROTEIN FIS"/>
    <property type="match status" value="1"/>
</dbReference>
<dbReference type="InterPro" id="IPR002197">
    <property type="entry name" value="HTH_Fis"/>
</dbReference>
<proteinExistence type="inferred from homology"/>
<feature type="compositionally biased region" description="Polar residues" evidence="4">
    <location>
        <begin position="1"/>
        <end position="19"/>
    </location>
</feature>
<protein>
    <recommendedName>
        <fullName evidence="3">Putative Fis-like DNA-binding protein</fullName>
    </recommendedName>
</protein>
<keyword evidence="2" id="KW-0238">DNA-binding</keyword>
<accession>A0A6I6D0C3</accession>
<dbReference type="PANTHER" id="PTHR47918:SF1">
    <property type="entry name" value="DNA-BINDING PROTEIN FIS"/>
    <property type="match status" value="1"/>
</dbReference>
<dbReference type="InterPro" id="IPR050207">
    <property type="entry name" value="Trans_regulatory_Fis"/>
</dbReference>
<evidence type="ECO:0000256" key="1">
    <source>
        <dbReference type="ARBA" id="ARBA00008559"/>
    </source>
</evidence>
<evidence type="ECO:0000256" key="3">
    <source>
        <dbReference type="ARBA" id="ARBA00029540"/>
    </source>
</evidence>
<reference evidence="6 7" key="1">
    <citation type="submission" date="2019-11" db="EMBL/GenBank/DDBJ databases">
        <authorList>
            <person name="Zhang J."/>
            <person name="Sun C."/>
        </authorList>
    </citation>
    <scope>NUCLEOTIDE SEQUENCE [LARGE SCALE GENOMIC DNA]</scope>
    <source>
        <strain evidence="7">sp2</strain>
    </source>
</reference>
<dbReference type="PRINTS" id="PR01590">
    <property type="entry name" value="HTHFIS"/>
</dbReference>
<dbReference type="InterPro" id="IPR005412">
    <property type="entry name" value="Fis_DNA-bd"/>
</dbReference>
<dbReference type="InterPro" id="IPR009057">
    <property type="entry name" value="Homeodomain-like_sf"/>
</dbReference>
<evidence type="ECO:0000313" key="6">
    <source>
        <dbReference type="EMBL" id="QGT78348.1"/>
    </source>
</evidence>
<evidence type="ECO:0000256" key="2">
    <source>
        <dbReference type="ARBA" id="ARBA00023125"/>
    </source>
</evidence>
<dbReference type="SUPFAM" id="SSF46689">
    <property type="entry name" value="Homeodomain-like"/>
    <property type="match status" value="1"/>
</dbReference>
<organism evidence="6 7">
    <name type="scientific">Guyparkeria halophila</name>
    <dbReference type="NCBI Taxonomy" id="47960"/>
    <lineage>
        <taxon>Bacteria</taxon>
        <taxon>Pseudomonadati</taxon>
        <taxon>Pseudomonadota</taxon>
        <taxon>Gammaproteobacteria</taxon>
        <taxon>Chromatiales</taxon>
        <taxon>Thioalkalibacteraceae</taxon>
        <taxon>Guyparkeria</taxon>
    </lineage>
</organism>
<evidence type="ECO:0000259" key="5">
    <source>
        <dbReference type="Pfam" id="PF02954"/>
    </source>
</evidence>
<dbReference type="AlphaFoldDB" id="A0A6I6D0C3"/>
<dbReference type="EMBL" id="CP046415">
    <property type="protein sequence ID" value="QGT78348.1"/>
    <property type="molecule type" value="Genomic_DNA"/>
</dbReference>
<evidence type="ECO:0000313" key="7">
    <source>
        <dbReference type="Proteomes" id="UP000427716"/>
    </source>
</evidence>
<sequence>MTYSSSTATAESNVSSLNGSARRAAECQRDVHETIIDALDILWDAFEEDQPSNLYQLVMGQVERPLLARVLERCDHNQSRAAACLGINRSTLRKKLRDHDLI</sequence>
<dbReference type="Proteomes" id="UP000427716">
    <property type="component" value="Chromosome"/>
</dbReference>
<comment type="similarity">
    <text evidence="1">Belongs to the transcriptional regulatory Fis family.</text>
</comment>
<dbReference type="Pfam" id="PF02954">
    <property type="entry name" value="HTH_8"/>
    <property type="match status" value="1"/>
</dbReference>
<keyword evidence="7" id="KW-1185">Reference proteome</keyword>
<dbReference type="PIRSF" id="PIRSF002097">
    <property type="entry name" value="DNA-binding_Fis"/>
    <property type="match status" value="1"/>
</dbReference>
<feature type="domain" description="DNA binding HTH" evidence="5">
    <location>
        <begin position="60"/>
        <end position="97"/>
    </location>
</feature>
<dbReference type="GO" id="GO:0043565">
    <property type="term" value="F:sequence-specific DNA binding"/>
    <property type="evidence" value="ECO:0007669"/>
    <property type="project" value="InterPro"/>
</dbReference>
<dbReference type="RefSeq" id="WP_136866989.1">
    <property type="nucleotide sequence ID" value="NZ_CP046415.1"/>
</dbReference>
<dbReference type="KEGG" id="ghl:GM160_05235"/>